<dbReference type="RefSeq" id="WP_073003243.1">
    <property type="nucleotide sequence ID" value="NZ_FQUM01000011.1"/>
</dbReference>
<evidence type="ECO:0000259" key="3">
    <source>
        <dbReference type="Pfam" id="PF17166"/>
    </source>
</evidence>
<dbReference type="AlphaFoldDB" id="A0A1M5FA33"/>
<evidence type="ECO:0000313" key="4">
    <source>
        <dbReference type="EMBL" id="SHF87962.1"/>
    </source>
</evidence>
<evidence type="ECO:0000313" key="5">
    <source>
        <dbReference type="Proteomes" id="UP000184164"/>
    </source>
</evidence>
<feature type="domain" description="DUF5126" evidence="3">
    <location>
        <begin position="122"/>
        <end position="225"/>
    </location>
</feature>
<evidence type="ECO:0000259" key="2">
    <source>
        <dbReference type="Pfam" id="PF16391"/>
    </source>
</evidence>
<dbReference type="SUPFAM" id="SSF49265">
    <property type="entry name" value="Fibronectin type III"/>
    <property type="match status" value="1"/>
</dbReference>
<dbReference type="Pfam" id="PF17166">
    <property type="entry name" value="DUF5126"/>
    <property type="match status" value="1"/>
</dbReference>
<dbReference type="InterPro" id="IPR036116">
    <property type="entry name" value="FN3_sf"/>
</dbReference>
<dbReference type="OrthoDB" id="626236at2"/>
<dbReference type="SUPFAM" id="SSF49785">
    <property type="entry name" value="Galactose-binding domain-like"/>
    <property type="match status" value="1"/>
</dbReference>
<keyword evidence="5" id="KW-1185">Reference proteome</keyword>
<dbReference type="InterPro" id="IPR008979">
    <property type="entry name" value="Galactose-bd-like_sf"/>
</dbReference>
<dbReference type="InterPro" id="IPR033431">
    <property type="entry name" value="DUF5126"/>
</dbReference>
<dbReference type="EMBL" id="FQUM01000011">
    <property type="protein sequence ID" value="SHF87962.1"/>
    <property type="molecule type" value="Genomic_DNA"/>
</dbReference>
<dbReference type="InterPro" id="IPR032164">
    <property type="entry name" value="DUF5000"/>
</dbReference>
<dbReference type="Pfam" id="PF16323">
    <property type="entry name" value="DUF4959"/>
    <property type="match status" value="1"/>
</dbReference>
<dbReference type="Proteomes" id="UP000184164">
    <property type="component" value="Unassembled WGS sequence"/>
</dbReference>
<dbReference type="STRING" id="1484053.SAMN05444274_11168"/>
<evidence type="ECO:0008006" key="6">
    <source>
        <dbReference type="Google" id="ProtNLM"/>
    </source>
</evidence>
<reference evidence="4 5" key="1">
    <citation type="submission" date="2016-11" db="EMBL/GenBank/DDBJ databases">
        <authorList>
            <person name="Jaros S."/>
            <person name="Januszkiewicz K."/>
            <person name="Wedrychowicz H."/>
        </authorList>
    </citation>
    <scope>NUCLEOTIDE SEQUENCE [LARGE SCALE GENOMIC DNA]</scope>
    <source>
        <strain evidence="4 5">DSM 26910</strain>
    </source>
</reference>
<feature type="domain" description="DUF4959" evidence="1">
    <location>
        <begin position="18"/>
        <end position="121"/>
    </location>
</feature>
<sequence>MKNKLIYFLSALVLLVLSCEEEVREPLVKSNSTPQPPFNIQVENLPGAAKISYNLPDSPDLLYVMAEFSDGSGHEKTVKSSVFKNYLLLEGFGRAGEYSITLYAVNRSENYSEPVDVKINPLQAPVHDVFASLKAHSTFGGVNMTFVNELENEYTVYTLVKDTVSGNWTEYDRLYTSMREQNYSVRGFLPIPTDFAFFFMDRWKNKSDTLFANLTPLYEVEFDKTLWADADLPDDSNEPRYKPLYQLWTPGATTYFFMSQDMVGLTLPNWVTIDLGKKYVFGRMHVDLTNHHNNWIYTQGTPKQFEIWGANTKTTNWDEWTMLGEFEIVKPSGLPVGQLSAEDIEQAGAGHDFDFPFQSEAFRYIRFKTVTTFGGRPDVNFREITLWGQPVE</sequence>
<dbReference type="Pfam" id="PF16391">
    <property type="entry name" value="DUF5000"/>
    <property type="match status" value="1"/>
</dbReference>
<dbReference type="Gene3D" id="2.60.120.260">
    <property type="entry name" value="Galactose-binding domain-like"/>
    <property type="match status" value="1"/>
</dbReference>
<accession>A0A1M5FA33</accession>
<gene>
    <name evidence="4" type="ORF">SAMN05444274_11168</name>
</gene>
<dbReference type="InterPro" id="IPR032527">
    <property type="entry name" value="DUF4959"/>
</dbReference>
<name>A0A1M5FA33_9BACT</name>
<protein>
    <recommendedName>
        <fullName evidence="6">F5/8 type C domain-containing protein</fullName>
    </recommendedName>
</protein>
<dbReference type="PROSITE" id="PS51257">
    <property type="entry name" value="PROKAR_LIPOPROTEIN"/>
    <property type="match status" value="1"/>
</dbReference>
<feature type="domain" description="DUF5000" evidence="2">
    <location>
        <begin position="257"/>
        <end position="388"/>
    </location>
</feature>
<proteinExistence type="predicted"/>
<organism evidence="4 5">
    <name type="scientific">Mariniphaga anaerophila</name>
    <dbReference type="NCBI Taxonomy" id="1484053"/>
    <lineage>
        <taxon>Bacteria</taxon>
        <taxon>Pseudomonadati</taxon>
        <taxon>Bacteroidota</taxon>
        <taxon>Bacteroidia</taxon>
        <taxon>Marinilabiliales</taxon>
        <taxon>Prolixibacteraceae</taxon>
        <taxon>Mariniphaga</taxon>
    </lineage>
</organism>
<evidence type="ECO:0000259" key="1">
    <source>
        <dbReference type="Pfam" id="PF16323"/>
    </source>
</evidence>